<dbReference type="Pfam" id="PF05231">
    <property type="entry name" value="MASE1"/>
    <property type="match status" value="1"/>
</dbReference>
<dbReference type="SUPFAM" id="SSF55785">
    <property type="entry name" value="PYP-like sensor domain (PAS domain)"/>
    <property type="match status" value="1"/>
</dbReference>
<feature type="region of interest" description="Disordered" evidence="21">
    <location>
        <begin position="1302"/>
        <end position="1321"/>
    </location>
</feature>
<feature type="modified residue" description="4-aspartylphosphate" evidence="20">
    <location>
        <position position="1237"/>
    </location>
</feature>
<dbReference type="Proteomes" id="UP000199391">
    <property type="component" value="Unassembled WGS sequence"/>
</dbReference>
<dbReference type="Pfam" id="PF03924">
    <property type="entry name" value="CHASE"/>
    <property type="match status" value="1"/>
</dbReference>
<dbReference type="Pfam" id="PF00072">
    <property type="entry name" value="Response_reg"/>
    <property type="match status" value="1"/>
</dbReference>
<feature type="transmembrane region" description="Helical" evidence="22">
    <location>
        <begin position="278"/>
        <end position="300"/>
    </location>
</feature>
<feature type="transmembrane region" description="Helical" evidence="22">
    <location>
        <begin position="240"/>
        <end position="266"/>
    </location>
</feature>
<feature type="transmembrane region" description="Helical" evidence="22">
    <location>
        <begin position="166"/>
        <end position="187"/>
    </location>
</feature>
<dbReference type="SMART" id="SM01079">
    <property type="entry name" value="CHASE"/>
    <property type="match status" value="1"/>
</dbReference>
<dbReference type="EMBL" id="FPBO01000042">
    <property type="protein sequence ID" value="SFV14360.1"/>
    <property type="molecule type" value="Genomic_DNA"/>
</dbReference>
<comment type="catalytic activity">
    <reaction evidence="1">
        <text>ATP + protein L-histidine = ADP + protein N-phospho-L-histidine.</text>
        <dbReference type="EC" id="2.7.13.3"/>
    </reaction>
</comment>
<feature type="transmembrane region" description="Helical" evidence="22">
    <location>
        <begin position="320"/>
        <end position="340"/>
    </location>
</feature>
<dbReference type="CDD" id="cd00082">
    <property type="entry name" value="HisKA"/>
    <property type="match status" value="1"/>
</dbReference>
<keyword evidence="13" id="KW-0902">Two-component regulatory system</keyword>
<evidence type="ECO:0000256" key="12">
    <source>
        <dbReference type="ARBA" id="ARBA00022989"/>
    </source>
</evidence>
<dbReference type="Gene3D" id="3.40.50.2300">
    <property type="match status" value="1"/>
</dbReference>
<keyword evidence="6" id="KW-0808">Transferase</keyword>
<feature type="transmembrane region" description="Helical" evidence="22">
    <location>
        <begin position="15"/>
        <end position="38"/>
    </location>
</feature>
<feature type="transmembrane region" description="Helical" evidence="22">
    <location>
        <begin position="87"/>
        <end position="113"/>
    </location>
</feature>
<feature type="domain" description="PAS" evidence="25">
    <location>
        <begin position="657"/>
        <end position="729"/>
    </location>
</feature>
<dbReference type="NCBIfam" id="TIGR00229">
    <property type="entry name" value="sensory_box"/>
    <property type="match status" value="1"/>
</dbReference>
<dbReference type="SMART" id="SM00387">
    <property type="entry name" value="HATPase_c"/>
    <property type="match status" value="1"/>
</dbReference>
<dbReference type="InterPro" id="IPR013656">
    <property type="entry name" value="PAS_4"/>
</dbReference>
<accession>A0A1I7LXN5</accession>
<dbReference type="FunFam" id="1.10.287.130:FF:000002">
    <property type="entry name" value="Two-component osmosensing histidine kinase"/>
    <property type="match status" value="1"/>
</dbReference>
<dbReference type="InterPro" id="IPR007895">
    <property type="entry name" value="MASE1"/>
</dbReference>
<dbReference type="PROSITE" id="PS50109">
    <property type="entry name" value="HIS_KIN"/>
    <property type="match status" value="1"/>
</dbReference>
<dbReference type="InterPro" id="IPR000700">
    <property type="entry name" value="PAS-assoc_C"/>
</dbReference>
<dbReference type="CDD" id="cd16922">
    <property type="entry name" value="HATPase_EvgS-ArcB-TorS-like"/>
    <property type="match status" value="1"/>
</dbReference>
<evidence type="ECO:0000256" key="10">
    <source>
        <dbReference type="ARBA" id="ARBA00022777"/>
    </source>
</evidence>
<keyword evidence="29" id="KW-1185">Reference proteome</keyword>
<comment type="subunit">
    <text evidence="17">At low DSF concentrations, interacts with RpfF.</text>
</comment>
<keyword evidence="4" id="KW-1003">Cell membrane</keyword>
<dbReference type="PANTHER" id="PTHR45339">
    <property type="entry name" value="HYBRID SIGNAL TRANSDUCTION HISTIDINE KINASE J"/>
    <property type="match status" value="1"/>
</dbReference>
<keyword evidence="9" id="KW-0547">Nucleotide-binding</keyword>
<dbReference type="CDD" id="cd17546">
    <property type="entry name" value="REC_hyHK_CKI1_RcsC-like"/>
    <property type="match status" value="1"/>
</dbReference>
<evidence type="ECO:0000256" key="17">
    <source>
        <dbReference type="ARBA" id="ARBA00064003"/>
    </source>
</evidence>
<evidence type="ECO:0000256" key="20">
    <source>
        <dbReference type="PROSITE-ProRule" id="PRU00169"/>
    </source>
</evidence>
<dbReference type="SUPFAM" id="SSF47384">
    <property type="entry name" value="Homodimeric domain of signal transducing histidine kinase"/>
    <property type="match status" value="1"/>
</dbReference>
<dbReference type="InterPro" id="IPR003661">
    <property type="entry name" value="HisK_dim/P_dom"/>
</dbReference>
<dbReference type="RefSeq" id="WP_093559843.1">
    <property type="nucleotide sequence ID" value="NZ_FPBO01000042.1"/>
</dbReference>
<dbReference type="STRING" id="1035707.SAMN05216552_10422"/>
<dbReference type="InterPro" id="IPR001789">
    <property type="entry name" value="Sig_transdc_resp-reg_receiver"/>
</dbReference>
<evidence type="ECO:0000256" key="21">
    <source>
        <dbReference type="SAM" id="MobiDB-lite"/>
    </source>
</evidence>
<feature type="domain" description="Response regulatory" evidence="24">
    <location>
        <begin position="1186"/>
        <end position="1302"/>
    </location>
</feature>
<dbReference type="GO" id="GO:0005886">
    <property type="term" value="C:plasma membrane"/>
    <property type="evidence" value="ECO:0007669"/>
    <property type="project" value="UniProtKB-SubCell"/>
</dbReference>
<protein>
    <recommendedName>
        <fullName evidence="18">Sensory/regulatory protein RpfC</fullName>
        <ecNumber evidence="3">2.7.13.3</ecNumber>
    </recommendedName>
    <alternativeName>
        <fullName evidence="19">Virulence sensor protein BvgS</fullName>
    </alternativeName>
</protein>
<dbReference type="InterPro" id="IPR036890">
    <property type="entry name" value="HATPase_C_sf"/>
</dbReference>
<dbReference type="Gene3D" id="3.30.450.350">
    <property type="entry name" value="CHASE domain"/>
    <property type="match status" value="1"/>
</dbReference>
<feature type="transmembrane region" description="Helical" evidence="22">
    <location>
        <begin position="199"/>
        <end position="220"/>
    </location>
</feature>
<dbReference type="GO" id="GO:0000155">
    <property type="term" value="F:phosphorelay sensor kinase activity"/>
    <property type="evidence" value="ECO:0007669"/>
    <property type="project" value="InterPro"/>
</dbReference>
<evidence type="ECO:0000256" key="2">
    <source>
        <dbReference type="ARBA" id="ARBA00004651"/>
    </source>
</evidence>
<evidence type="ECO:0000256" key="15">
    <source>
        <dbReference type="ARBA" id="ARBA00023136"/>
    </source>
</evidence>
<dbReference type="SUPFAM" id="SSF52172">
    <property type="entry name" value="CheY-like"/>
    <property type="match status" value="1"/>
</dbReference>
<evidence type="ECO:0000259" key="26">
    <source>
        <dbReference type="PROSITE" id="PS50113"/>
    </source>
</evidence>
<evidence type="ECO:0000313" key="28">
    <source>
        <dbReference type="EMBL" id="SFV14360.1"/>
    </source>
</evidence>
<dbReference type="InterPro" id="IPR036097">
    <property type="entry name" value="HisK_dim/P_sf"/>
</dbReference>
<dbReference type="Pfam" id="PF00512">
    <property type="entry name" value="HisKA"/>
    <property type="match status" value="1"/>
</dbReference>
<evidence type="ECO:0000256" key="8">
    <source>
        <dbReference type="ARBA" id="ARBA00022729"/>
    </source>
</evidence>
<dbReference type="GO" id="GO:0005524">
    <property type="term" value="F:ATP binding"/>
    <property type="evidence" value="ECO:0007669"/>
    <property type="project" value="UniProtKB-KW"/>
</dbReference>
<dbReference type="CDD" id="cd00130">
    <property type="entry name" value="PAS"/>
    <property type="match status" value="1"/>
</dbReference>
<keyword evidence="15 22" id="KW-0472">Membrane</keyword>
<evidence type="ECO:0000256" key="3">
    <source>
        <dbReference type="ARBA" id="ARBA00012438"/>
    </source>
</evidence>
<dbReference type="PANTHER" id="PTHR45339:SF1">
    <property type="entry name" value="HYBRID SIGNAL TRANSDUCTION HISTIDINE KINASE J"/>
    <property type="match status" value="1"/>
</dbReference>
<evidence type="ECO:0000256" key="19">
    <source>
        <dbReference type="ARBA" id="ARBA00070152"/>
    </source>
</evidence>
<dbReference type="SUPFAM" id="SSF55874">
    <property type="entry name" value="ATPase domain of HSP90 chaperone/DNA topoisomerase II/histidine kinase"/>
    <property type="match status" value="1"/>
</dbReference>
<reference evidence="29" key="1">
    <citation type="submission" date="2016-10" db="EMBL/GenBank/DDBJ databases">
        <authorList>
            <person name="Varghese N."/>
            <person name="Submissions S."/>
        </authorList>
    </citation>
    <scope>NUCLEOTIDE SEQUENCE [LARGE SCALE GENOMIC DNA]</scope>
    <source>
        <strain evidence="29">CGMCC 1.11014</strain>
    </source>
</reference>
<feature type="transmembrane region" description="Helical" evidence="22">
    <location>
        <begin position="64"/>
        <end position="81"/>
    </location>
</feature>
<dbReference type="Gene3D" id="3.30.565.10">
    <property type="entry name" value="Histidine kinase-like ATPase, C-terminal domain"/>
    <property type="match status" value="1"/>
</dbReference>
<dbReference type="Gene3D" id="1.10.287.130">
    <property type="match status" value="1"/>
</dbReference>
<dbReference type="InterPro" id="IPR011006">
    <property type="entry name" value="CheY-like_superfamily"/>
</dbReference>
<dbReference type="PROSITE" id="PS50110">
    <property type="entry name" value="RESPONSE_REGULATORY"/>
    <property type="match status" value="1"/>
</dbReference>
<dbReference type="InterPro" id="IPR004358">
    <property type="entry name" value="Sig_transdc_His_kin-like_C"/>
</dbReference>
<evidence type="ECO:0000256" key="1">
    <source>
        <dbReference type="ARBA" id="ARBA00000085"/>
    </source>
</evidence>
<evidence type="ECO:0000256" key="18">
    <source>
        <dbReference type="ARBA" id="ARBA00068150"/>
    </source>
</evidence>
<evidence type="ECO:0000256" key="22">
    <source>
        <dbReference type="SAM" id="Phobius"/>
    </source>
</evidence>
<keyword evidence="5 20" id="KW-0597">Phosphoprotein</keyword>
<dbReference type="FunFam" id="3.30.565.10:FF:000010">
    <property type="entry name" value="Sensor histidine kinase RcsC"/>
    <property type="match status" value="1"/>
</dbReference>
<keyword evidence="14" id="KW-0843">Virulence</keyword>
<evidence type="ECO:0000256" key="6">
    <source>
        <dbReference type="ARBA" id="ARBA00022679"/>
    </source>
</evidence>
<comment type="function">
    <text evidence="16">Member of the two-component regulatory system BvgS/BvgA. Phosphorylates BvgA via a four-step phosphorelay in response to environmental signals.</text>
</comment>
<evidence type="ECO:0000259" key="23">
    <source>
        <dbReference type="PROSITE" id="PS50109"/>
    </source>
</evidence>
<sequence>MDAHTQGTPERKLPFVAGLLLCAAIYYCLARLGLLLALESSNASPVWPPSGFALAIMLRHGRRMWPAVLAGAFLANLAVFANNQVAGAAVIAAASIAIAAGNALEGVAGAWLLGRAGVAGARLETHQDVYRYGAIIALAAALAAAAGSCTLWASRIVRPELLPHVAGTWWVGDFLGMLIITPLLLALPRGRAHARRAIADLKGALPLAAATVAAASLLFLTPPDTWRVPPPMPYALLLPVVWAAVRHGRAAVQLVLALICGIAVPATATGHGAFVSGVLHHSLVSLCTFLAIVALVAMVLGADAPRDGAAVLPERPRPSWTPVLALCICLGLTVLAWAFVNADTERRTRERFGNAAEAVREKLAARITSYETLLRSGAALFDASSEVDRDEWRRFVDALDLRRNYPGVLGLGYARYVRSPAVIGEQAWWREYGQLGLRIWPKGERELYVPVTYLEPVNPRNIAAIGFDMMSEPVRRRALAAAIQNGRLTASGPVTLVQETTRDKQTGFLMYNPVYPTDTTAGPMFHPTGFVYSPFRMRDMMEGVFGASLRELRLEILDGSPNGAPMYDSRVAGDAPSYLAMASTAHVAVGENGKLWALRITPTALFDASVDQAKSYIVLVLGTMISMLFYAVSRSLVRARHQAQVDVVRSAASLEQSEARFKLLTANIRNHAIVLLDPDGAITTWNDGAVKLFGYPPERAIGQPVALLHGAAADAPRPGSGLEVALRQGQYEETSERVRQDGGRFTALTQIFPARGRDGACIGYAMIVRDVTHELAAAKELDDARIQAEAASAAKSAFVANMSHELRTPMNAVLGLTQLLGKTPLTGEQSQFVQMISVAGKSLLAVLNDVLDFSKIEANKLEVMIEDFYLDDVIDAVASVMAVNAGEKALAVSIHVDADVPASLRGDAQRLQQILINLASNAIKFSEQGSVGLRIHTETDAGGRSWLRCEVSDTGIGMAPEQIERLFIPFQQADASMARKFGGTGLGLTISKSFAKMMGGDIGVRSAPGAGSTFTLSLPLLEGALADKYALPAALRGLRMLYLDTDARRRDGMRELAARWDLGFQAAATPGAAGPLLEEVDAGGPAFDMIVFTAEFAPLVATLRTSAGPSRLAGNGPLRVRVSRVFQPGHPAEAHAADAVLAQPLTRSALYSAMAAASAAVAASPPDDGADAAGEGSADTPLAGLRLLLAEDNPLNQLVALSMLEGAGAAVEIASNGEEAVEYLRSNGAAIDLVLMDVQMPVMDGFEATRLIRELGLPLPILAMSAGVTLDEQAECQAAGMNAFVSKPVEWEDLLAAVLRHTGERSPASGTGTGTGTGTGK</sequence>
<evidence type="ECO:0000256" key="4">
    <source>
        <dbReference type="ARBA" id="ARBA00022475"/>
    </source>
</evidence>
<name>A0A1I7LXN5_9BURK</name>
<dbReference type="Pfam" id="PF08448">
    <property type="entry name" value="PAS_4"/>
    <property type="match status" value="1"/>
</dbReference>
<dbReference type="InterPro" id="IPR005467">
    <property type="entry name" value="His_kinase_dom"/>
</dbReference>
<organism evidence="28 29">
    <name type="scientific">Pseudoduganella namucuonensis</name>
    <dbReference type="NCBI Taxonomy" id="1035707"/>
    <lineage>
        <taxon>Bacteria</taxon>
        <taxon>Pseudomonadati</taxon>
        <taxon>Pseudomonadota</taxon>
        <taxon>Betaproteobacteria</taxon>
        <taxon>Burkholderiales</taxon>
        <taxon>Oxalobacteraceae</taxon>
        <taxon>Telluria group</taxon>
        <taxon>Pseudoduganella</taxon>
    </lineage>
</organism>
<dbReference type="Gene3D" id="3.30.450.20">
    <property type="entry name" value="PAS domain"/>
    <property type="match status" value="1"/>
</dbReference>
<keyword evidence="10" id="KW-0418">Kinase</keyword>
<dbReference type="SMART" id="SM00388">
    <property type="entry name" value="HisKA"/>
    <property type="match status" value="1"/>
</dbReference>
<gene>
    <name evidence="28" type="ORF">SAMN05216552_10422</name>
</gene>
<keyword evidence="12 22" id="KW-1133">Transmembrane helix</keyword>
<dbReference type="InterPro" id="IPR006189">
    <property type="entry name" value="CHASE_dom"/>
</dbReference>
<evidence type="ECO:0000256" key="11">
    <source>
        <dbReference type="ARBA" id="ARBA00022840"/>
    </source>
</evidence>
<dbReference type="InterPro" id="IPR003594">
    <property type="entry name" value="HATPase_dom"/>
</dbReference>
<evidence type="ECO:0000256" key="9">
    <source>
        <dbReference type="ARBA" id="ARBA00022741"/>
    </source>
</evidence>
<comment type="subcellular location">
    <subcellularLocation>
        <location evidence="2">Cell membrane</location>
        <topology evidence="2">Multi-pass membrane protein</topology>
    </subcellularLocation>
</comment>
<evidence type="ECO:0000256" key="14">
    <source>
        <dbReference type="ARBA" id="ARBA00023026"/>
    </source>
</evidence>
<keyword evidence="11" id="KW-0067">ATP-binding</keyword>
<feature type="domain" description="CHASE" evidence="27">
    <location>
        <begin position="446"/>
        <end position="552"/>
    </location>
</feature>
<evidence type="ECO:0000256" key="16">
    <source>
        <dbReference type="ARBA" id="ARBA00058004"/>
    </source>
</evidence>
<dbReference type="PROSITE" id="PS50839">
    <property type="entry name" value="CHASE"/>
    <property type="match status" value="1"/>
</dbReference>
<dbReference type="Pfam" id="PF02518">
    <property type="entry name" value="HATPase_c"/>
    <property type="match status" value="1"/>
</dbReference>
<evidence type="ECO:0000256" key="13">
    <source>
        <dbReference type="ARBA" id="ARBA00023012"/>
    </source>
</evidence>
<dbReference type="InterPro" id="IPR042240">
    <property type="entry name" value="CHASE_sf"/>
</dbReference>
<dbReference type="InterPro" id="IPR035965">
    <property type="entry name" value="PAS-like_dom_sf"/>
</dbReference>
<keyword evidence="7 22" id="KW-0812">Transmembrane</keyword>
<dbReference type="EC" id="2.7.13.3" evidence="3"/>
<dbReference type="PRINTS" id="PR00344">
    <property type="entry name" value="BCTRLSENSOR"/>
</dbReference>
<evidence type="ECO:0000256" key="7">
    <source>
        <dbReference type="ARBA" id="ARBA00022692"/>
    </source>
</evidence>
<feature type="domain" description="PAC" evidence="26">
    <location>
        <begin position="731"/>
        <end position="783"/>
    </location>
</feature>
<evidence type="ECO:0000259" key="24">
    <source>
        <dbReference type="PROSITE" id="PS50110"/>
    </source>
</evidence>
<dbReference type="InterPro" id="IPR000014">
    <property type="entry name" value="PAS"/>
</dbReference>
<dbReference type="SMART" id="SM00448">
    <property type="entry name" value="REC"/>
    <property type="match status" value="1"/>
</dbReference>
<proteinExistence type="predicted"/>
<evidence type="ECO:0000313" key="29">
    <source>
        <dbReference type="Proteomes" id="UP000199391"/>
    </source>
</evidence>
<dbReference type="PROSITE" id="PS50112">
    <property type="entry name" value="PAS"/>
    <property type="match status" value="1"/>
</dbReference>
<feature type="transmembrane region" description="Helical" evidence="22">
    <location>
        <begin position="615"/>
        <end position="632"/>
    </location>
</feature>
<evidence type="ECO:0000256" key="5">
    <source>
        <dbReference type="ARBA" id="ARBA00022553"/>
    </source>
</evidence>
<feature type="compositionally biased region" description="Gly residues" evidence="21">
    <location>
        <begin position="1311"/>
        <end position="1321"/>
    </location>
</feature>
<keyword evidence="8" id="KW-0732">Signal</keyword>
<dbReference type="OrthoDB" id="5290456at2"/>
<evidence type="ECO:0000259" key="27">
    <source>
        <dbReference type="PROSITE" id="PS50839"/>
    </source>
</evidence>
<feature type="domain" description="Histidine kinase" evidence="23">
    <location>
        <begin position="801"/>
        <end position="1022"/>
    </location>
</feature>
<dbReference type="PROSITE" id="PS50113">
    <property type="entry name" value="PAC"/>
    <property type="match status" value="1"/>
</dbReference>
<evidence type="ECO:0000259" key="25">
    <source>
        <dbReference type="PROSITE" id="PS50112"/>
    </source>
</evidence>
<feature type="transmembrane region" description="Helical" evidence="22">
    <location>
        <begin position="134"/>
        <end position="154"/>
    </location>
</feature>